<accession>A0ABV3GHZ0</accession>
<feature type="transmembrane region" description="Helical" evidence="1">
    <location>
        <begin position="92"/>
        <end position="112"/>
    </location>
</feature>
<keyword evidence="1" id="KW-0472">Membrane</keyword>
<evidence type="ECO:0008006" key="4">
    <source>
        <dbReference type="Google" id="ProtNLM"/>
    </source>
</evidence>
<sequence>MIEKVGRERVGRRAWPWVVLAVLASAVPFVLMGMTASGGIDYLPIVFFAARFSSFYGRIQFPVDALVAGGLPLLVLAAAAAAREWRSMGTGVAALLGILAVVNLVLFMEYQARPYTPADVSAGSQQEFHTGFGASGVPPLLAAIACTVAAVALSVGSQRMRANRHR</sequence>
<feature type="transmembrane region" description="Helical" evidence="1">
    <location>
        <begin position="14"/>
        <end position="39"/>
    </location>
</feature>
<comment type="caution">
    <text evidence="2">The sequence shown here is derived from an EMBL/GenBank/DDBJ whole genome shotgun (WGS) entry which is preliminary data.</text>
</comment>
<organism evidence="2 3">
    <name type="scientific">Microtetraspora glauca</name>
    <dbReference type="NCBI Taxonomy" id="1996"/>
    <lineage>
        <taxon>Bacteria</taxon>
        <taxon>Bacillati</taxon>
        <taxon>Actinomycetota</taxon>
        <taxon>Actinomycetes</taxon>
        <taxon>Streptosporangiales</taxon>
        <taxon>Streptosporangiaceae</taxon>
        <taxon>Microtetraspora</taxon>
    </lineage>
</organism>
<feature type="transmembrane region" description="Helical" evidence="1">
    <location>
        <begin position="132"/>
        <end position="156"/>
    </location>
</feature>
<keyword evidence="1" id="KW-1133">Transmembrane helix</keyword>
<keyword evidence="3" id="KW-1185">Reference proteome</keyword>
<name>A0ABV3GHZ0_MICGL</name>
<proteinExistence type="predicted"/>
<evidence type="ECO:0000313" key="3">
    <source>
        <dbReference type="Proteomes" id="UP001551675"/>
    </source>
</evidence>
<gene>
    <name evidence="2" type="ORF">AB0I59_21765</name>
</gene>
<protein>
    <recommendedName>
        <fullName evidence="4">DUF1772 domain-containing protein</fullName>
    </recommendedName>
</protein>
<reference evidence="2 3" key="1">
    <citation type="submission" date="2024-06" db="EMBL/GenBank/DDBJ databases">
        <title>The Natural Products Discovery Center: Release of the First 8490 Sequenced Strains for Exploring Actinobacteria Biosynthetic Diversity.</title>
        <authorList>
            <person name="Kalkreuter E."/>
            <person name="Kautsar S.A."/>
            <person name="Yang D."/>
            <person name="Bader C.D."/>
            <person name="Teijaro C.N."/>
            <person name="Fluegel L."/>
            <person name="Davis C.M."/>
            <person name="Simpson J.R."/>
            <person name="Lauterbach L."/>
            <person name="Steele A.D."/>
            <person name="Gui C."/>
            <person name="Meng S."/>
            <person name="Li G."/>
            <person name="Viehrig K."/>
            <person name="Ye F."/>
            <person name="Su P."/>
            <person name="Kiefer A.F."/>
            <person name="Nichols A."/>
            <person name="Cepeda A.J."/>
            <person name="Yan W."/>
            <person name="Fan B."/>
            <person name="Jiang Y."/>
            <person name="Adhikari A."/>
            <person name="Zheng C.-J."/>
            <person name="Schuster L."/>
            <person name="Cowan T.M."/>
            <person name="Smanski M.J."/>
            <person name="Chevrette M.G."/>
            <person name="De Carvalho L.P.S."/>
            <person name="Shen B."/>
        </authorList>
    </citation>
    <scope>NUCLEOTIDE SEQUENCE [LARGE SCALE GENOMIC DNA]</scope>
    <source>
        <strain evidence="2 3">NPDC050100</strain>
    </source>
</reference>
<evidence type="ECO:0000256" key="1">
    <source>
        <dbReference type="SAM" id="Phobius"/>
    </source>
</evidence>
<dbReference type="RefSeq" id="WP_358135385.1">
    <property type="nucleotide sequence ID" value="NZ_JBFALK010000012.1"/>
</dbReference>
<dbReference type="EMBL" id="JBFALK010000012">
    <property type="protein sequence ID" value="MEV0971263.1"/>
    <property type="molecule type" value="Genomic_DNA"/>
</dbReference>
<feature type="transmembrane region" description="Helical" evidence="1">
    <location>
        <begin position="59"/>
        <end position="80"/>
    </location>
</feature>
<keyword evidence="1" id="KW-0812">Transmembrane</keyword>
<dbReference type="Proteomes" id="UP001551675">
    <property type="component" value="Unassembled WGS sequence"/>
</dbReference>
<evidence type="ECO:0000313" key="2">
    <source>
        <dbReference type="EMBL" id="MEV0971263.1"/>
    </source>
</evidence>